<dbReference type="AlphaFoldDB" id="A0A9W6UXD2"/>
<evidence type="ECO:0000256" key="1">
    <source>
        <dbReference type="SAM" id="MobiDB-lite"/>
    </source>
</evidence>
<reference evidence="4" key="1">
    <citation type="submission" date="2023-02" db="EMBL/GenBank/DDBJ databases">
        <title>Actinomadura rubrobrunea NBRC 14622.</title>
        <authorList>
            <person name="Ichikawa N."/>
            <person name="Sato H."/>
            <person name="Tonouchi N."/>
        </authorList>
    </citation>
    <scope>NUCLEOTIDE SEQUENCE</scope>
    <source>
        <strain evidence="4">NBRC 14622</strain>
    </source>
</reference>
<organism evidence="4 5">
    <name type="scientific">Actinomadura rubrobrunea</name>
    <dbReference type="NCBI Taxonomy" id="115335"/>
    <lineage>
        <taxon>Bacteria</taxon>
        <taxon>Bacillati</taxon>
        <taxon>Actinomycetota</taxon>
        <taxon>Actinomycetes</taxon>
        <taxon>Streptosporangiales</taxon>
        <taxon>Thermomonosporaceae</taxon>
        <taxon>Actinomadura</taxon>
    </lineage>
</organism>
<feature type="domain" description="DUF2249" evidence="3">
    <location>
        <begin position="187"/>
        <end position="256"/>
    </location>
</feature>
<name>A0A9W6UXD2_9ACTN</name>
<evidence type="ECO:0000313" key="5">
    <source>
        <dbReference type="Proteomes" id="UP001165124"/>
    </source>
</evidence>
<evidence type="ECO:0000313" key="4">
    <source>
        <dbReference type="EMBL" id="GLW67546.1"/>
    </source>
</evidence>
<proteinExistence type="predicted"/>
<dbReference type="EMBL" id="BSRZ01000026">
    <property type="protein sequence ID" value="GLW67546.1"/>
    <property type="molecule type" value="Genomic_DNA"/>
</dbReference>
<protein>
    <recommendedName>
        <fullName evidence="6">DUF2249 domain-containing protein</fullName>
    </recommendedName>
</protein>
<dbReference type="InterPro" id="IPR018720">
    <property type="entry name" value="DUF2249"/>
</dbReference>
<gene>
    <name evidence="4" type="ORF">Arub01_57890</name>
</gene>
<sequence length="257" mass="27765">MTSQTTAAAAQQTAAQTVRDHHERLVRTLNDHAVTIRRAVDRLSAPAAVQKKLVAFCTDEVLPHAAAEEETLYKAAAELPEARLLVQAMRREHVALRELVAEVESARTAGEAAAAAGALDALFSAHVEKENDLLLPVLLDTGVDLRAMLAGMHEHLGAQDQGSCCGHACACGGHGDPNATAEVVDGELDVRPLPPAQRHERIFATFAALALGTSFVLVNDHDPKPLRYQFAAEHPGEYTWDYLESGPQVWRVRIGRP</sequence>
<accession>A0A9W6UXD2</accession>
<dbReference type="Proteomes" id="UP001165124">
    <property type="component" value="Unassembled WGS sequence"/>
</dbReference>
<dbReference type="Pfam" id="PF01814">
    <property type="entry name" value="Hemerythrin"/>
    <property type="match status" value="1"/>
</dbReference>
<feature type="compositionally biased region" description="Low complexity" evidence="1">
    <location>
        <begin position="1"/>
        <end position="17"/>
    </location>
</feature>
<feature type="domain" description="Hemerythrin-like" evidence="2">
    <location>
        <begin position="15"/>
        <end position="138"/>
    </location>
</feature>
<comment type="caution">
    <text evidence="4">The sequence shown here is derived from an EMBL/GenBank/DDBJ whole genome shotgun (WGS) entry which is preliminary data.</text>
</comment>
<dbReference type="InterPro" id="IPR012312">
    <property type="entry name" value="Hemerythrin-like"/>
</dbReference>
<dbReference type="RefSeq" id="WP_067917543.1">
    <property type="nucleotide sequence ID" value="NZ_BSRZ01000026.1"/>
</dbReference>
<dbReference type="Pfam" id="PF10006">
    <property type="entry name" value="DUF2249"/>
    <property type="match status" value="1"/>
</dbReference>
<evidence type="ECO:0000259" key="2">
    <source>
        <dbReference type="Pfam" id="PF01814"/>
    </source>
</evidence>
<evidence type="ECO:0000259" key="3">
    <source>
        <dbReference type="Pfam" id="PF10006"/>
    </source>
</evidence>
<evidence type="ECO:0008006" key="6">
    <source>
        <dbReference type="Google" id="ProtNLM"/>
    </source>
</evidence>
<feature type="region of interest" description="Disordered" evidence="1">
    <location>
        <begin position="1"/>
        <end position="21"/>
    </location>
</feature>
<keyword evidence="5" id="KW-1185">Reference proteome</keyword>
<dbReference type="Gene3D" id="1.20.120.520">
    <property type="entry name" value="nmb1532 protein domain like"/>
    <property type="match status" value="1"/>
</dbReference>